<dbReference type="NCBIfam" id="TIGR01221">
    <property type="entry name" value="rmlC"/>
    <property type="match status" value="1"/>
</dbReference>
<dbReference type="InterPro" id="IPR000888">
    <property type="entry name" value="RmlC-like"/>
</dbReference>
<dbReference type="RefSeq" id="WP_284399232.1">
    <property type="nucleotide sequence ID" value="NZ_BSNQ01000003.1"/>
</dbReference>
<proteinExistence type="inferred from homology"/>
<evidence type="ECO:0000256" key="2">
    <source>
        <dbReference type="ARBA" id="ARBA00001997"/>
    </source>
</evidence>
<dbReference type="PANTHER" id="PTHR21047:SF2">
    <property type="entry name" value="THYMIDINE DIPHOSPHO-4-KETO-RHAMNOSE 3,5-EPIMERASE"/>
    <property type="match status" value="1"/>
</dbReference>
<gene>
    <name evidence="6" type="primary">rfbC</name>
    <name evidence="6" type="ORF">ISP13_01990</name>
</gene>
<comment type="catalytic activity">
    <reaction evidence="1 5">
        <text>dTDP-4-dehydro-6-deoxy-alpha-D-glucose = dTDP-4-dehydro-beta-L-rhamnose</text>
        <dbReference type="Rhea" id="RHEA:16969"/>
        <dbReference type="ChEBI" id="CHEBI:57649"/>
        <dbReference type="ChEBI" id="CHEBI:62830"/>
        <dbReference type="EC" id="5.1.3.13"/>
    </reaction>
</comment>
<dbReference type="Gene3D" id="2.60.120.10">
    <property type="entry name" value="Jelly Rolls"/>
    <property type="match status" value="1"/>
</dbReference>
<evidence type="ECO:0000313" key="6">
    <source>
        <dbReference type="EMBL" id="MFK2872287.1"/>
    </source>
</evidence>
<accession>A0ABW8IQR5</accession>
<evidence type="ECO:0000256" key="3">
    <source>
        <dbReference type="ARBA" id="ARBA00012098"/>
    </source>
</evidence>
<comment type="subunit">
    <text evidence="5">Homodimer.</text>
</comment>
<dbReference type="InterPro" id="IPR014710">
    <property type="entry name" value="RmlC-like_jellyroll"/>
</dbReference>
<keyword evidence="5 6" id="KW-0413">Isomerase</keyword>
<dbReference type="EMBL" id="JADIKG010000009">
    <property type="protein sequence ID" value="MFK2872287.1"/>
    <property type="molecule type" value="Genomic_DNA"/>
</dbReference>
<evidence type="ECO:0000256" key="5">
    <source>
        <dbReference type="RuleBase" id="RU364069"/>
    </source>
</evidence>
<comment type="pathway">
    <text evidence="5">Carbohydrate biosynthesis; dTDP-L-rhamnose biosynthesis.</text>
</comment>
<protein>
    <recommendedName>
        <fullName evidence="4 5">dTDP-4-dehydrorhamnose 3,5-epimerase</fullName>
        <ecNumber evidence="3 5">5.1.3.13</ecNumber>
    </recommendedName>
    <alternativeName>
        <fullName evidence="5">Thymidine diphospho-4-keto-rhamnose 3,5-epimerase</fullName>
    </alternativeName>
</protein>
<dbReference type="CDD" id="cd00438">
    <property type="entry name" value="cupin_RmlC"/>
    <property type="match status" value="1"/>
</dbReference>
<dbReference type="GO" id="GO:0008830">
    <property type="term" value="F:dTDP-4-dehydrorhamnose 3,5-epimerase activity"/>
    <property type="evidence" value="ECO:0007669"/>
    <property type="project" value="UniProtKB-EC"/>
</dbReference>
<dbReference type="EC" id="5.1.3.13" evidence="3 5"/>
<evidence type="ECO:0000313" key="7">
    <source>
        <dbReference type="Proteomes" id="UP001620405"/>
    </source>
</evidence>
<comment type="function">
    <text evidence="2 5">Catalyzes the epimerization of the C3' and C5'positions of dTDP-6-deoxy-D-xylo-4-hexulose, forming dTDP-6-deoxy-L-lyxo-4-hexulose.</text>
</comment>
<keyword evidence="7" id="KW-1185">Reference proteome</keyword>
<dbReference type="Pfam" id="PF00908">
    <property type="entry name" value="dTDP_sugar_isom"/>
    <property type="match status" value="1"/>
</dbReference>
<comment type="caution">
    <text evidence="6">The sequence shown here is derived from an EMBL/GenBank/DDBJ whole genome shotgun (WGS) entry which is preliminary data.</text>
</comment>
<evidence type="ECO:0000256" key="4">
    <source>
        <dbReference type="ARBA" id="ARBA00019595"/>
    </source>
</evidence>
<sequence>MSERFDIDETPLSGLMLIRRKQRRDERGYLERIYDAHDFREQIGQRTIVQINRTLTQERGTVRGMHFQLSPYAELKLVSCLRGSVFDVAVDVRQGSPTFLHWYAATLSAENGLALLIPEGFAHGFQTLVENCEMLYVHTETYEPSHERGLHPEDPRIGINWPQPVTGLSPRDLAHPKLTDAFDGVKA</sequence>
<reference evidence="6 7" key="1">
    <citation type="submission" date="2020-10" db="EMBL/GenBank/DDBJ databases">
        <title>Phylogeny of dyella-like bacteria.</title>
        <authorList>
            <person name="Fu J."/>
        </authorList>
    </citation>
    <scope>NUCLEOTIDE SEQUENCE [LARGE SCALE GENOMIC DNA]</scope>
    <source>
        <strain evidence="6 7">DHOB07</strain>
    </source>
</reference>
<organism evidence="6 7">
    <name type="scientific">Dyella lipolytica</name>
    <dbReference type="NCBI Taxonomy" id="1867835"/>
    <lineage>
        <taxon>Bacteria</taxon>
        <taxon>Pseudomonadati</taxon>
        <taxon>Pseudomonadota</taxon>
        <taxon>Gammaproteobacteria</taxon>
        <taxon>Lysobacterales</taxon>
        <taxon>Rhodanobacteraceae</taxon>
        <taxon>Dyella</taxon>
    </lineage>
</organism>
<comment type="similarity">
    <text evidence="5">Belongs to the dTDP-4-dehydrorhamnose 3,5-epimerase family.</text>
</comment>
<dbReference type="PANTHER" id="PTHR21047">
    <property type="entry name" value="DTDP-6-DEOXY-D-GLUCOSE-3,5 EPIMERASE"/>
    <property type="match status" value="1"/>
</dbReference>
<evidence type="ECO:0000256" key="1">
    <source>
        <dbReference type="ARBA" id="ARBA00001298"/>
    </source>
</evidence>
<dbReference type="InterPro" id="IPR011051">
    <property type="entry name" value="RmlC_Cupin_sf"/>
</dbReference>
<dbReference type="Proteomes" id="UP001620405">
    <property type="component" value="Unassembled WGS sequence"/>
</dbReference>
<name>A0ABW8IQR5_9GAMM</name>
<dbReference type="SUPFAM" id="SSF51182">
    <property type="entry name" value="RmlC-like cupins"/>
    <property type="match status" value="1"/>
</dbReference>